<feature type="chain" id="PRO_5029496554" description="NIPSNAP family containing protein" evidence="1">
    <location>
        <begin position="27"/>
        <end position="284"/>
    </location>
</feature>
<evidence type="ECO:0000256" key="1">
    <source>
        <dbReference type="SAM" id="SignalP"/>
    </source>
</evidence>
<protein>
    <recommendedName>
        <fullName evidence="4">NIPSNAP family containing protein</fullName>
    </recommendedName>
</protein>
<evidence type="ECO:0008006" key="4">
    <source>
        <dbReference type="Google" id="ProtNLM"/>
    </source>
</evidence>
<dbReference type="Proteomes" id="UP000501128">
    <property type="component" value="Chromosome"/>
</dbReference>
<organism evidence="2 3">
    <name type="scientific">Spirosoma rhododendri</name>
    <dbReference type="NCBI Taxonomy" id="2728024"/>
    <lineage>
        <taxon>Bacteria</taxon>
        <taxon>Pseudomonadati</taxon>
        <taxon>Bacteroidota</taxon>
        <taxon>Cytophagia</taxon>
        <taxon>Cytophagales</taxon>
        <taxon>Cytophagaceae</taxon>
        <taxon>Spirosoma</taxon>
    </lineage>
</organism>
<dbReference type="EMBL" id="CP051677">
    <property type="protein sequence ID" value="QJD80627.1"/>
    <property type="molecule type" value="Genomic_DNA"/>
</dbReference>
<name>A0A7L5DXC6_9BACT</name>
<keyword evidence="1" id="KW-0732">Signal</keyword>
<evidence type="ECO:0000313" key="3">
    <source>
        <dbReference type="Proteomes" id="UP000501128"/>
    </source>
</evidence>
<dbReference type="RefSeq" id="WP_169552619.1">
    <property type="nucleotide sequence ID" value="NZ_CP051677.1"/>
</dbReference>
<keyword evidence="3" id="KW-1185">Reference proteome</keyword>
<sequence>MQTNPTFRSLPALALALLFMATTAFGQAPKKMFSEVHYYKIKPSHTLTEARAFENEFKKVHQAQTNEGTIDGWYMLALNTTTNPNEEYNYITIKNFSDVDYMDNAYPEAALKKGWGNNYQEKVTELTKQSRELIELVKSEIWEIYDGASITPIPSPDKLPVWMIADAKVKNGQYEEYINQVKKLKPYMQERLNMGDGGVYTFAGLAFPWGSEKKYDMAWVIQMANRKSMIDDSNAEAAYKKAMPGVDRKQVLKELNNLADVVRQEEYHLMEYAVKAPTTEQAKK</sequence>
<evidence type="ECO:0000313" key="2">
    <source>
        <dbReference type="EMBL" id="QJD80627.1"/>
    </source>
</evidence>
<accession>A0A7L5DXC6</accession>
<proteinExistence type="predicted"/>
<dbReference type="AlphaFoldDB" id="A0A7L5DXC6"/>
<feature type="signal peptide" evidence="1">
    <location>
        <begin position="1"/>
        <end position="26"/>
    </location>
</feature>
<reference evidence="2 3" key="1">
    <citation type="submission" date="2020-04" db="EMBL/GenBank/DDBJ databases">
        <title>Genome sequencing of novel species.</title>
        <authorList>
            <person name="Heo J."/>
            <person name="Kim S.-J."/>
            <person name="Kim J.-S."/>
            <person name="Hong S.-B."/>
            <person name="Kwon S.-W."/>
        </authorList>
    </citation>
    <scope>NUCLEOTIDE SEQUENCE [LARGE SCALE GENOMIC DNA]</scope>
    <source>
        <strain evidence="2 3">CJU-R4</strain>
    </source>
</reference>
<dbReference type="KEGG" id="srho:HH216_21065"/>
<gene>
    <name evidence="2" type="ORF">HH216_21065</name>
</gene>